<reference evidence="6 7" key="1">
    <citation type="journal article" date="2016" name="Nat. Commun.">
        <title>Ectomycorrhizal ecology is imprinted in the genome of the dominant symbiotic fungus Cenococcum geophilum.</title>
        <authorList>
            <consortium name="DOE Joint Genome Institute"/>
            <person name="Peter M."/>
            <person name="Kohler A."/>
            <person name="Ohm R.A."/>
            <person name="Kuo A."/>
            <person name="Krutzmann J."/>
            <person name="Morin E."/>
            <person name="Arend M."/>
            <person name="Barry K.W."/>
            <person name="Binder M."/>
            <person name="Choi C."/>
            <person name="Clum A."/>
            <person name="Copeland A."/>
            <person name="Grisel N."/>
            <person name="Haridas S."/>
            <person name="Kipfer T."/>
            <person name="LaButti K."/>
            <person name="Lindquist E."/>
            <person name="Lipzen A."/>
            <person name="Maire R."/>
            <person name="Meier B."/>
            <person name="Mihaltcheva S."/>
            <person name="Molinier V."/>
            <person name="Murat C."/>
            <person name="Poggeler S."/>
            <person name="Quandt C.A."/>
            <person name="Sperisen C."/>
            <person name="Tritt A."/>
            <person name="Tisserant E."/>
            <person name="Crous P.W."/>
            <person name="Henrissat B."/>
            <person name="Nehls U."/>
            <person name="Egli S."/>
            <person name="Spatafora J.W."/>
            <person name="Grigoriev I.V."/>
            <person name="Martin F.M."/>
        </authorList>
    </citation>
    <scope>NUCLEOTIDE SEQUENCE [LARGE SCALE GENOMIC DNA]</scope>
    <source>
        <strain evidence="6 7">CBS 207.34</strain>
    </source>
</reference>
<evidence type="ECO:0000259" key="5">
    <source>
        <dbReference type="Pfam" id="PF00724"/>
    </source>
</evidence>
<dbReference type="EMBL" id="KV750038">
    <property type="protein sequence ID" value="OCL06528.1"/>
    <property type="molecule type" value="Genomic_DNA"/>
</dbReference>
<accession>A0A8E2JR86</accession>
<dbReference type="GO" id="GO:0010181">
    <property type="term" value="F:FMN binding"/>
    <property type="evidence" value="ECO:0007669"/>
    <property type="project" value="InterPro"/>
</dbReference>
<gene>
    <name evidence="6" type="ORF">AOQ84DRAFT_390122</name>
</gene>
<dbReference type="CDD" id="cd04733">
    <property type="entry name" value="OYE_like_2_FMN"/>
    <property type="match status" value="1"/>
</dbReference>
<dbReference type="OrthoDB" id="1663137at2759"/>
<dbReference type="Pfam" id="PF00724">
    <property type="entry name" value="Oxidored_FMN"/>
    <property type="match status" value="1"/>
</dbReference>
<dbReference type="Gene3D" id="3.20.20.70">
    <property type="entry name" value="Aldolase class I"/>
    <property type="match status" value="1"/>
</dbReference>
<dbReference type="InterPro" id="IPR051799">
    <property type="entry name" value="NADH_flavin_oxidoreductase"/>
</dbReference>
<proteinExistence type="inferred from homology"/>
<dbReference type="AlphaFoldDB" id="A0A8E2JR86"/>
<evidence type="ECO:0000313" key="7">
    <source>
        <dbReference type="Proteomes" id="UP000250140"/>
    </source>
</evidence>
<evidence type="ECO:0000256" key="3">
    <source>
        <dbReference type="ARBA" id="ARBA00022643"/>
    </source>
</evidence>
<dbReference type="InterPro" id="IPR001155">
    <property type="entry name" value="OxRdtase_FMN_N"/>
</dbReference>
<dbReference type="Proteomes" id="UP000250140">
    <property type="component" value="Unassembled WGS sequence"/>
</dbReference>
<dbReference type="SUPFAM" id="SSF51395">
    <property type="entry name" value="FMN-linked oxidoreductases"/>
    <property type="match status" value="1"/>
</dbReference>
<dbReference type="InterPro" id="IPR013785">
    <property type="entry name" value="Aldolase_TIM"/>
</dbReference>
<name>A0A8E2JR86_9PEZI</name>
<evidence type="ECO:0000256" key="4">
    <source>
        <dbReference type="ARBA" id="ARBA00023002"/>
    </source>
</evidence>
<keyword evidence="2" id="KW-0285">Flavoprotein</keyword>
<keyword evidence="7" id="KW-1185">Reference proteome</keyword>
<sequence length="422" mass="45836">MQTTMAVSLSSSITLPCGLKFPNRLVKAAMAEGLASGEHLPNEKHVLAYSQWAEGGWGCILTGNVHVDNMHIGAPKDIFVKPQISNETRQAWKLWAAACQRGGTPAIVQICHPGRQSAAGDRSFFEKTIAPSAVSFSIGPGLFDWAVRALVFGTPREMTIRDIEKVVNQFATTAKLAADSGFSGIELHAAHGYLLAQFLSPQSNLRTDEYGGTPARRAKIVIDIIKAIRKVVPASFCVGLKMNSVDVQESDDMSESLEQFRLIANEKIDFLEISGGTYEDPRMFLGGSPAADEQAVTRGSPREAFFLEFAQAVRQKFPDVVLIVTGGFRTRRGMEAALKSNSCDLVGLGRPAAAIPHLPKDLILNDEVSDEDAHMNFAKVKVPWLAKMIPLKLVGMGVESSYYGSQIRVMGNGEKPKPPPRV</sequence>
<dbReference type="PANTHER" id="PTHR43656:SF2">
    <property type="entry name" value="BINDING OXIDOREDUCTASE, PUTATIVE (AFU_ORTHOLOGUE AFUA_2G08260)-RELATED"/>
    <property type="match status" value="1"/>
</dbReference>
<organism evidence="6 7">
    <name type="scientific">Glonium stellatum</name>
    <dbReference type="NCBI Taxonomy" id="574774"/>
    <lineage>
        <taxon>Eukaryota</taxon>
        <taxon>Fungi</taxon>
        <taxon>Dikarya</taxon>
        <taxon>Ascomycota</taxon>
        <taxon>Pezizomycotina</taxon>
        <taxon>Dothideomycetes</taxon>
        <taxon>Pleosporomycetidae</taxon>
        <taxon>Gloniales</taxon>
        <taxon>Gloniaceae</taxon>
        <taxon>Glonium</taxon>
    </lineage>
</organism>
<evidence type="ECO:0000313" key="6">
    <source>
        <dbReference type="EMBL" id="OCL06528.1"/>
    </source>
</evidence>
<dbReference type="PANTHER" id="PTHR43656">
    <property type="entry name" value="BINDING OXIDOREDUCTASE, PUTATIVE (AFU_ORTHOLOGUE AFUA_2G08260)-RELATED"/>
    <property type="match status" value="1"/>
</dbReference>
<keyword evidence="3" id="KW-0288">FMN</keyword>
<evidence type="ECO:0000256" key="2">
    <source>
        <dbReference type="ARBA" id="ARBA00022630"/>
    </source>
</evidence>
<protein>
    <submittedName>
        <fullName evidence="6">FMN binding oxidoreductase</fullName>
    </submittedName>
</protein>
<comment type="similarity">
    <text evidence="1">Belongs to the NADH:flavin oxidoreductase/NADH oxidase family.</text>
</comment>
<feature type="domain" description="NADH:flavin oxidoreductase/NADH oxidase N-terminal" evidence="5">
    <location>
        <begin position="22"/>
        <end position="360"/>
    </location>
</feature>
<dbReference type="GO" id="GO:0016491">
    <property type="term" value="F:oxidoreductase activity"/>
    <property type="evidence" value="ECO:0007669"/>
    <property type="project" value="UniProtKB-KW"/>
</dbReference>
<keyword evidence="4" id="KW-0560">Oxidoreductase</keyword>
<evidence type="ECO:0000256" key="1">
    <source>
        <dbReference type="ARBA" id="ARBA00005979"/>
    </source>
</evidence>